<dbReference type="EC" id="2.7.7.60" evidence="4"/>
<keyword evidence="6" id="KW-1185">Reference proteome</keyword>
<comment type="function">
    <text evidence="4">Catalyzes the formation of 4-diphosphocytidyl-2-C-methyl-D-erythritol from CTP and 2-C-methyl-D-erythritol 4-phosphate (MEP).</text>
</comment>
<evidence type="ECO:0000256" key="4">
    <source>
        <dbReference type="HAMAP-Rule" id="MF_00108"/>
    </source>
</evidence>
<evidence type="ECO:0000313" key="6">
    <source>
        <dbReference type="Proteomes" id="UP000295726"/>
    </source>
</evidence>
<dbReference type="GO" id="GO:0019288">
    <property type="term" value="P:isopentenyl diphosphate biosynthetic process, methylerythritol 4-phosphate pathway"/>
    <property type="evidence" value="ECO:0007669"/>
    <property type="project" value="UniProtKB-UniRule"/>
</dbReference>
<dbReference type="HAMAP" id="MF_00108">
    <property type="entry name" value="IspD"/>
    <property type="match status" value="1"/>
</dbReference>
<dbReference type="UniPathway" id="UPA00056">
    <property type="reaction ID" value="UER00093"/>
</dbReference>
<comment type="similarity">
    <text evidence="4">Belongs to the IspD/TarI cytidylyltransferase family. IspD subfamily.</text>
</comment>
<dbReference type="FunFam" id="3.90.550.10:FF:000003">
    <property type="entry name" value="2-C-methyl-D-erythritol 4-phosphate cytidylyltransferase"/>
    <property type="match status" value="1"/>
</dbReference>
<protein>
    <recommendedName>
        <fullName evidence="4">2-C-methyl-D-erythritol 4-phosphate cytidylyltransferase</fullName>
        <ecNumber evidence="4">2.7.7.60</ecNumber>
    </recommendedName>
    <alternativeName>
        <fullName evidence="4">4-diphosphocytidyl-2C-methyl-D-erythritol synthase</fullName>
    </alternativeName>
    <alternativeName>
        <fullName evidence="4">MEP cytidylyltransferase</fullName>
        <shortName evidence="4">MCT</shortName>
    </alternativeName>
</protein>
<feature type="site" description="Transition state stabilizer" evidence="4">
    <location>
        <position position="25"/>
    </location>
</feature>
<reference evidence="5 6" key="1">
    <citation type="submission" date="2019-03" db="EMBL/GenBank/DDBJ databases">
        <title>Genomic Encyclopedia of Type Strains, Phase IV (KMG-IV): sequencing the most valuable type-strain genomes for metagenomic binning, comparative biology and taxonomic classification.</title>
        <authorList>
            <person name="Goeker M."/>
        </authorList>
    </citation>
    <scope>NUCLEOTIDE SEQUENCE [LARGE SCALE GENOMIC DNA]</scope>
    <source>
        <strain evidence="5 6">DSM 29489</strain>
    </source>
</reference>
<proteinExistence type="inferred from homology"/>
<dbReference type="AlphaFoldDB" id="A0A4R3JZE3"/>
<dbReference type="CDD" id="cd02516">
    <property type="entry name" value="CDP-ME_synthetase"/>
    <property type="match status" value="1"/>
</dbReference>
<keyword evidence="2 4" id="KW-0548">Nucleotidyltransferase</keyword>
<dbReference type="RefSeq" id="WP_132384138.1">
    <property type="nucleotide sequence ID" value="NZ_DAIPCY010000093.1"/>
</dbReference>
<dbReference type="Pfam" id="PF01128">
    <property type="entry name" value="IspD"/>
    <property type="match status" value="1"/>
</dbReference>
<feature type="site" description="Positions MEP for the nucleophilic attack" evidence="4">
    <location>
        <position position="157"/>
    </location>
</feature>
<feature type="site" description="Positions MEP for the nucleophilic attack" evidence="4">
    <location>
        <position position="215"/>
    </location>
</feature>
<comment type="catalytic activity">
    <reaction evidence="4">
        <text>2-C-methyl-D-erythritol 4-phosphate + CTP + H(+) = 4-CDP-2-C-methyl-D-erythritol + diphosphate</text>
        <dbReference type="Rhea" id="RHEA:13429"/>
        <dbReference type="ChEBI" id="CHEBI:15378"/>
        <dbReference type="ChEBI" id="CHEBI:33019"/>
        <dbReference type="ChEBI" id="CHEBI:37563"/>
        <dbReference type="ChEBI" id="CHEBI:57823"/>
        <dbReference type="ChEBI" id="CHEBI:58262"/>
        <dbReference type="EC" id="2.7.7.60"/>
    </reaction>
</comment>
<sequence>MGKTYCTAIVLSAGQGRRMGTKVHKQYLMLGGKPVLYYSLKEFQDSEIIDEIYLVTGVGEENYCRQTIVDKYHFTKVTKILSGGAQRYLSVWNGLQELENGGYVFIHDGVRPFVDGDIIKRAFDAVCENKACVVGMPVKDTIKIADGRDFVKNTPDRRRLWMIQTPQVFENDIVKGAYSMLMRESYINVTDDAMVVEQMLELPIKLVCGSYQNIKITTPEDLEMAEIFLRRNLKIY</sequence>
<dbReference type="SUPFAM" id="SSF53448">
    <property type="entry name" value="Nucleotide-diphospho-sugar transferases"/>
    <property type="match status" value="1"/>
</dbReference>
<evidence type="ECO:0000256" key="2">
    <source>
        <dbReference type="ARBA" id="ARBA00022695"/>
    </source>
</evidence>
<dbReference type="InterPro" id="IPR034683">
    <property type="entry name" value="IspD/TarI"/>
</dbReference>
<organism evidence="5 6">
    <name type="scientific">Muricomes intestini</name>
    <dbReference type="NCBI Taxonomy" id="1796634"/>
    <lineage>
        <taxon>Bacteria</taxon>
        <taxon>Bacillati</taxon>
        <taxon>Bacillota</taxon>
        <taxon>Clostridia</taxon>
        <taxon>Lachnospirales</taxon>
        <taxon>Lachnospiraceae</taxon>
        <taxon>Muricomes</taxon>
    </lineage>
</organism>
<dbReference type="EMBL" id="SLZZ01000048">
    <property type="protein sequence ID" value="TCS73121.1"/>
    <property type="molecule type" value="Genomic_DNA"/>
</dbReference>
<evidence type="ECO:0000256" key="1">
    <source>
        <dbReference type="ARBA" id="ARBA00022679"/>
    </source>
</evidence>
<evidence type="ECO:0000256" key="3">
    <source>
        <dbReference type="ARBA" id="ARBA00023229"/>
    </source>
</evidence>
<keyword evidence="1 4" id="KW-0808">Transferase</keyword>
<comment type="pathway">
    <text evidence="4">Isoprenoid biosynthesis; isopentenyl diphosphate biosynthesis via DXP pathway; isopentenyl diphosphate from 1-deoxy-D-xylulose 5-phosphate: step 2/6.</text>
</comment>
<dbReference type="PANTHER" id="PTHR32125:SF4">
    <property type="entry name" value="2-C-METHYL-D-ERYTHRITOL 4-PHOSPHATE CYTIDYLYLTRANSFERASE, CHLOROPLASTIC"/>
    <property type="match status" value="1"/>
</dbReference>
<dbReference type="GO" id="GO:0050518">
    <property type="term" value="F:2-C-methyl-D-erythritol 4-phosphate cytidylyltransferase activity"/>
    <property type="evidence" value="ECO:0007669"/>
    <property type="project" value="UniProtKB-UniRule"/>
</dbReference>
<feature type="site" description="Transition state stabilizer" evidence="4">
    <location>
        <position position="18"/>
    </location>
</feature>
<dbReference type="Proteomes" id="UP000295726">
    <property type="component" value="Unassembled WGS sequence"/>
</dbReference>
<dbReference type="PANTHER" id="PTHR32125">
    <property type="entry name" value="2-C-METHYL-D-ERYTHRITOL 4-PHOSPHATE CYTIDYLYLTRANSFERASE, CHLOROPLASTIC"/>
    <property type="match status" value="1"/>
</dbReference>
<keyword evidence="3 4" id="KW-0414">Isoprene biosynthesis</keyword>
<gene>
    <name evidence="4" type="primary">ispD</name>
    <name evidence="5" type="ORF">EDD59_14815</name>
</gene>
<accession>A0A4R3JZE3</accession>
<dbReference type="InterPro" id="IPR001228">
    <property type="entry name" value="IspD"/>
</dbReference>
<dbReference type="InterPro" id="IPR029044">
    <property type="entry name" value="Nucleotide-diphossugar_trans"/>
</dbReference>
<dbReference type="OrthoDB" id="9806837at2"/>
<dbReference type="InterPro" id="IPR050088">
    <property type="entry name" value="IspD/TarI_cytidylyltransf_bact"/>
</dbReference>
<evidence type="ECO:0000313" key="5">
    <source>
        <dbReference type="EMBL" id="TCS73121.1"/>
    </source>
</evidence>
<dbReference type="Gene3D" id="3.90.550.10">
    <property type="entry name" value="Spore Coat Polysaccharide Biosynthesis Protein SpsA, Chain A"/>
    <property type="match status" value="1"/>
</dbReference>
<name>A0A4R3JZE3_9FIRM</name>
<dbReference type="NCBIfam" id="TIGR00453">
    <property type="entry name" value="ispD"/>
    <property type="match status" value="1"/>
</dbReference>
<comment type="caution">
    <text evidence="5">The sequence shown here is derived from an EMBL/GenBank/DDBJ whole genome shotgun (WGS) entry which is preliminary data.</text>
</comment>